<evidence type="ECO:0000313" key="2">
    <source>
        <dbReference type="EMBL" id="EED94763.1"/>
    </source>
</evidence>
<dbReference type="GO" id="GO:1990130">
    <property type="term" value="C:GATOR1 complex"/>
    <property type="evidence" value="ECO:0000318"/>
    <property type="project" value="GO_Central"/>
</dbReference>
<feature type="non-terminal residue" evidence="2">
    <location>
        <position position="1"/>
    </location>
</feature>
<reference evidence="2 3" key="2">
    <citation type="journal article" date="2008" name="Nature">
        <title>The Phaeodactylum genome reveals the evolutionary history of diatom genomes.</title>
        <authorList>
            <person name="Bowler C."/>
            <person name="Allen A.E."/>
            <person name="Badger J.H."/>
            <person name="Grimwood J."/>
            <person name="Jabbari K."/>
            <person name="Kuo A."/>
            <person name="Maheswari U."/>
            <person name="Martens C."/>
            <person name="Maumus F."/>
            <person name="Otillar R.P."/>
            <person name="Rayko E."/>
            <person name="Salamov A."/>
            <person name="Vandepoele K."/>
            <person name="Beszteri B."/>
            <person name="Gruber A."/>
            <person name="Heijde M."/>
            <person name="Katinka M."/>
            <person name="Mock T."/>
            <person name="Valentin K."/>
            <person name="Verret F."/>
            <person name="Berges J.A."/>
            <person name="Brownlee C."/>
            <person name="Cadoret J.P."/>
            <person name="Chiovitti A."/>
            <person name="Choi C.J."/>
            <person name="Coesel S."/>
            <person name="De Martino A."/>
            <person name="Detter J.C."/>
            <person name="Durkin C."/>
            <person name="Falciatore A."/>
            <person name="Fournet J."/>
            <person name="Haruta M."/>
            <person name="Huysman M.J."/>
            <person name="Jenkins B.D."/>
            <person name="Jiroutova K."/>
            <person name="Jorgensen R.E."/>
            <person name="Joubert Y."/>
            <person name="Kaplan A."/>
            <person name="Kroger N."/>
            <person name="Kroth P.G."/>
            <person name="La Roche J."/>
            <person name="Lindquist E."/>
            <person name="Lommer M."/>
            <person name="Martin-Jezequel V."/>
            <person name="Lopez P.J."/>
            <person name="Lucas S."/>
            <person name="Mangogna M."/>
            <person name="McGinnis K."/>
            <person name="Medlin L.K."/>
            <person name="Montsant A."/>
            <person name="Oudot-Le Secq M.P."/>
            <person name="Napoli C."/>
            <person name="Obornik M."/>
            <person name="Parker M.S."/>
            <person name="Petit J.L."/>
            <person name="Porcel B.M."/>
            <person name="Poulsen N."/>
            <person name="Robison M."/>
            <person name="Rychlewski L."/>
            <person name="Rynearson T.A."/>
            <person name="Schmutz J."/>
            <person name="Shapiro H."/>
            <person name="Siaut M."/>
            <person name="Stanley M."/>
            <person name="Sussman M.R."/>
            <person name="Taylor A.R."/>
            <person name="Vardi A."/>
            <person name="von Dassow P."/>
            <person name="Vyverman W."/>
            <person name="Willis A."/>
            <person name="Wyrwicz L.S."/>
            <person name="Rokhsar D.S."/>
            <person name="Weissenbach J."/>
            <person name="Armbrust E.V."/>
            <person name="Green B.R."/>
            <person name="Van de Peer Y."/>
            <person name="Grigoriev I.V."/>
        </authorList>
    </citation>
    <scope>NUCLEOTIDE SEQUENCE [LARGE SCALE GENOMIC DNA]</scope>
    <source>
        <strain evidence="2 3">CCMP1335</strain>
    </source>
</reference>
<proteinExistence type="inferred from homology"/>
<keyword evidence="3" id="KW-1185">Reference proteome</keyword>
<dbReference type="InParanoid" id="B8BUI3"/>
<dbReference type="RefSeq" id="XP_002287320.1">
    <property type="nucleotide sequence ID" value="XM_002287284.1"/>
</dbReference>
<organism evidence="2 3">
    <name type="scientific">Thalassiosira pseudonana</name>
    <name type="common">Marine diatom</name>
    <name type="synonym">Cyclotella nana</name>
    <dbReference type="NCBI Taxonomy" id="35128"/>
    <lineage>
        <taxon>Eukaryota</taxon>
        <taxon>Sar</taxon>
        <taxon>Stramenopiles</taxon>
        <taxon>Ochrophyta</taxon>
        <taxon>Bacillariophyta</taxon>
        <taxon>Coscinodiscophyceae</taxon>
        <taxon>Thalassiosirophycidae</taxon>
        <taxon>Thalassiosirales</taxon>
        <taxon>Thalassiosiraceae</taxon>
        <taxon>Thalassiosira</taxon>
    </lineage>
</organism>
<evidence type="ECO:0008006" key="4">
    <source>
        <dbReference type="Google" id="ProtNLM"/>
    </source>
</evidence>
<dbReference type="KEGG" id="tps:THAPSDRAFT_261392"/>
<dbReference type="Pfam" id="PF06218">
    <property type="entry name" value="NPR2"/>
    <property type="match status" value="2"/>
</dbReference>
<comment type="similarity">
    <text evidence="1">Belongs to the NPR2 family.</text>
</comment>
<dbReference type="STRING" id="35128.B8BUI3"/>
<feature type="non-terminal residue" evidence="2">
    <location>
        <position position="351"/>
    </location>
</feature>
<dbReference type="AlphaFoldDB" id="B8BUI3"/>
<dbReference type="HOGENOM" id="CLU_014995_0_0_1"/>
<dbReference type="GO" id="GO:0010508">
    <property type="term" value="P:positive regulation of autophagy"/>
    <property type="evidence" value="ECO:0000318"/>
    <property type="project" value="GO_Central"/>
</dbReference>
<gene>
    <name evidence="2" type="ORF">THAPSDRAFT_261392</name>
</gene>
<dbReference type="eggNOG" id="KOG3789">
    <property type="taxonomic scope" value="Eukaryota"/>
</dbReference>
<sequence>PPKCPLLCVFYAEFDIVVGPKVCTPLYEGDNSTVDTDTLQNSIFAATSEYIITGNELANQTITVSTHGMHILSRPMIISDTKRYERNSLLFAVGFVLRRNVDPRPYWPVLSNLSSTFRSMEVESEFLSHSRTRSQIQIVLEDVLVSLNSKQKDCHLLLDDANLLNLQLFRPPPPPTPPVPDYAVPILLRPEWQLQMYDWDLTINWIVPHIDGCKYVKQIAQSSEVDMDMIRACLRVLKHHGVLAHVDIFRYSNVYECTPLALELFSTKKFASHAQSQLHRDRTDRNNIDETLETTLARLYCACNRKESDDNLTWEKAFDCFDHRRLITFGIVRGLINRVHQYPMVYEVEID</sequence>
<dbReference type="OMA" id="IVMHKPD"/>
<dbReference type="GeneID" id="7444656"/>
<evidence type="ECO:0000313" key="3">
    <source>
        <dbReference type="Proteomes" id="UP000001449"/>
    </source>
</evidence>
<dbReference type="EMBL" id="CM000639">
    <property type="protein sequence ID" value="EED94763.1"/>
    <property type="molecule type" value="Genomic_DNA"/>
</dbReference>
<dbReference type="PaxDb" id="35128-Thaps261392"/>
<dbReference type="InterPro" id="IPR009348">
    <property type="entry name" value="NPR2-like"/>
</dbReference>
<dbReference type="GO" id="GO:1904262">
    <property type="term" value="P:negative regulation of TORC1 signaling"/>
    <property type="evidence" value="ECO:0000318"/>
    <property type="project" value="GO_Central"/>
</dbReference>
<dbReference type="Proteomes" id="UP000001449">
    <property type="component" value="Chromosome 2"/>
</dbReference>
<evidence type="ECO:0000256" key="1">
    <source>
        <dbReference type="ARBA" id="ARBA00008433"/>
    </source>
</evidence>
<reference evidence="2 3" key="1">
    <citation type="journal article" date="2004" name="Science">
        <title>The genome of the diatom Thalassiosira pseudonana: ecology, evolution, and metabolism.</title>
        <authorList>
            <person name="Armbrust E.V."/>
            <person name="Berges J.A."/>
            <person name="Bowler C."/>
            <person name="Green B.R."/>
            <person name="Martinez D."/>
            <person name="Putnam N.H."/>
            <person name="Zhou S."/>
            <person name="Allen A.E."/>
            <person name="Apt K.E."/>
            <person name="Bechner M."/>
            <person name="Brzezinski M.A."/>
            <person name="Chaal B.K."/>
            <person name="Chiovitti A."/>
            <person name="Davis A.K."/>
            <person name="Demarest M.S."/>
            <person name="Detter J.C."/>
            <person name="Glavina T."/>
            <person name="Goodstein D."/>
            <person name="Hadi M.Z."/>
            <person name="Hellsten U."/>
            <person name="Hildebrand M."/>
            <person name="Jenkins B.D."/>
            <person name="Jurka J."/>
            <person name="Kapitonov V.V."/>
            <person name="Kroger N."/>
            <person name="Lau W.W."/>
            <person name="Lane T.W."/>
            <person name="Larimer F.W."/>
            <person name="Lippmeier J.C."/>
            <person name="Lucas S."/>
            <person name="Medina M."/>
            <person name="Montsant A."/>
            <person name="Obornik M."/>
            <person name="Parker M.S."/>
            <person name="Palenik B."/>
            <person name="Pazour G.J."/>
            <person name="Richardson P.M."/>
            <person name="Rynearson T.A."/>
            <person name="Saito M.A."/>
            <person name="Schwartz D.C."/>
            <person name="Thamatrakoln K."/>
            <person name="Valentin K."/>
            <person name="Vardi A."/>
            <person name="Wilkerson F.P."/>
            <person name="Rokhsar D.S."/>
        </authorList>
    </citation>
    <scope>NUCLEOTIDE SEQUENCE [LARGE SCALE GENOMIC DNA]</scope>
    <source>
        <strain evidence="2 3">CCMP1335</strain>
    </source>
</reference>
<name>B8BUI3_THAPS</name>
<dbReference type="PANTHER" id="PTHR12991">
    <property type="entry name" value="NITROGEN PERMEASE REGULATOR 2/TUMOR SUPPRESSOR CANDIDATE 4"/>
    <property type="match status" value="1"/>
</dbReference>
<protein>
    <recommendedName>
        <fullName evidence="4">Nitrogen permease regulator 2</fullName>
    </recommendedName>
</protein>
<accession>B8BUI3</accession>
<dbReference type="GO" id="GO:0005774">
    <property type="term" value="C:vacuolar membrane"/>
    <property type="evidence" value="ECO:0000318"/>
    <property type="project" value="GO_Central"/>
</dbReference>
<dbReference type="PANTHER" id="PTHR12991:SF10">
    <property type="entry name" value="GATOR COMPLEX PROTEIN NPRL2"/>
    <property type="match status" value="1"/>
</dbReference>